<evidence type="ECO:0000313" key="3">
    <source>
        <dbReference type="Proteomes" id="UP000641646"/>
    </source>
</evidence>
<dbReference type="GO" id="GO:0005524">
    <property type="term" value="F:ATP binding"/>
    <property type="evidence" value="ECO:0007669"/>
    <property type="project" value="InterPro"/>
</dbReference>
<organism evidence="2 3">
    <name type="scientific">Aerosakkonema funiforme FACHB-1375</name>
    <dbReference type="NCBI Taxonomy" id="2949571"/>
    <lineage>
        <taxon>Bacteria</taxon>
        <taxon>Bacillati</taxon>
        <taxon>Cyanobacteriota</taxon>
        <taxon>Cyanophyceae</taxon>
        <taxon>Oscillatoriophycideae</taxon>
        <taxon>Aerosakkonematales</taxon>
        <taxon>Aerosakkonemataceae</taxon>
        <taxon>Aerosakkonema</taxon>
    </lineage>
</organism>
<name>A0A926VI56_9CYAN</name>
<sequence>MDVYINNKKIRLKPNKAIGKGGEADVYNIGNGKALKLFKQANHPDYQNNSQQQRTAQERLDEHQFKLRLFPNNLPKRVICPQELVTDALGMKILGYTMEMVAGAEVLLKYSDRTFRQSGIANQIVVEIFRDLHTTVAGIHLAGVVIGDFNDLNVLIKQKEAYLIDADSFQFVSFPCRVFTTRFVDPLLCDRQSLKPDLVENYANDSDWYAFSVMLMQSLLFVDPYGGVYRPKDPSKRIPHEARSLQGISIFNPEVKYPKPAIPYKVLPDDLLHYFYQVFEQDKRGEFARSLLDNLQWTTCINCGTEHARNTCPNCSQTIPAPSLPKPIVVRGTVTATRIFSTEGIILFTALSGDKLCWLYYEKGEFKREDGTVVLSGDLDPHLQFRIQGKSTLIGKQGQVITLTPGKSPTRLAVETFDVNETNRYWTYGGQLLRDGQLSSEYIGDVLAEQTHFWVGSNFGFGFYRAGNLNVAFVFDANKRGINDTVKIPSFTGQLIDANCTFTADRCWFFISTQEQGQTINYVYIIRPDGSIEASAMAKAGDNSWLSTLHGKFAAGNFLLAATDDGIVRVAPQNGQIVQTKEFPDTEPFVDANSQLFASQQGLYVVKAQQIFMLKIT</sequence>
<keyword evidence="3" id="KW-1185">Reference proteome</keyword>
<dbReference type="InterPro" id="IPR000719">
    <property type="entry name" value="Prot_kinase_dom"/>
</dbReference>
<reference evidence="2" key="2">
    <citation type="submission" date="2020-08" db="EMBL/GenBank/DDBJ databases">
        <authorList>
            <person name="Chen M."/>
            <person name="Teng W."/>
            <person name="Zhao L."/>
            <person name="Hu C."/>
            <person name="Zhou Y."/>
            <person name="Han B."/>
            <person name="Song L."/>
            <person name="Shu W."/>
        </authorList>
    </citation>
    <scope>NUCLEOTIDE SEQUENCE</scope>
    <source>
        <strain evidence="2">FACHB-1375</strain>
    </source>
</reference>
<dbReference type="PROSITE" id="PS50011">
    <property type="entry name" value="PROTEIN_KINASE_DOM"/>
    <property type="match status" value="1"/>
</dbReference>
<dbReference type="EMBL" id="JACJPW010000075">
    <property type="protein sequence ID" value="MBD2184219.1"/>
    <property type="molecule type" value="Genomic_DNA"/>
</dbReference>
<protein>
    <recommendedName>
        <fullName evidence="1">Protein kinase domain-containing protein</fullName>
    </recommendedName>
</protein>
<dbReference type="Proteomes" id="UP000641646">
    <property type="component" value="Unassembled WGS sequence"/>
</dbReference>
<feature type="domain" description="Protein kinase" evidence="1">
    <location>
        <begin position="12"/>
        <end position="298"/>
    </location>
</feature>
<dbReference type="Gene3D" id="1.10.510.10">
    <property type="entry name" value="Transferase(Phosphotransferase) domain 1"/>
    <property type="match status" value="1"/>
</dbReference>
<dbReference type="AlphaFoldDB" id="A0A926VI56"/>
<reference evidence="2" key="1">
    <citation type="journal article" date="2015" name="ISME J.">
        <title>Draft Genome Sequence of Streptomyces incarnatus NRRL8089, which Produces the Nucleoside Antibiotic Sinefungin.</title>
        <authorList>
            <person name="Oshima K."/>
            <person name="Hattori M."/>
            <person name="Shimizu H."/>
            <person name="Fukuda K."/>
            <person name="Nemoto M."/>
            <person name="Inagaki K."/>
            <person name="Tamura T."/>
        </authorList>
    </citation>
    <scope>NUCLEOTIDE SEQUENCE</scope>
    <source>
        <strain evidence="2">FACHB-1375</strain>
    </source>
</reference>
<dbReference type="GO" id="GO:0004672">
    <property type="term" value="F:protein kinase activity"/>
    <property type="evidence" value="ECO:0007669"/>
    <property type="project" value="InterPro"/>
</dbReference>
<dbReference type="SUPFAM" id="SSF56112">
    <property type="entry name" value="Protein kinase-like (PK-like)"/>
    <property type="match status" value="1"/>
</dbReference>
<proteinExistence type="predicted"/>
<dbReference type="RefSeq" id="WP_190470165.1">
    <property type="nucleotide sequence ID" value="NZ_JACJPW010000075.1"/>
</dbReference>
<gene>
    <name evidence="2" type="ORF">H6G03_24630</name>
</gene>
<comment type="caution">
    <text evidence="2">The sequence shown here is derived from an EMBL/GenBank/DDBJ whole genome shotgun (WGS) entry which is preliminary data.</text>
</comment>
<dbReference type="InterPro" id="IPR011009">
    <property type="entry name" value="Kinase-like_dom_sf"/>
</dbReference>
<accession>A0A926VI56</accession>
<evidence type="ECO:0000313" key="2">
    <source>
        <dbReference type="EMBL" id="MBD2184219.1"/>
    </source>
</evidence>
<evidence type="ECO:0000259" key="1">
    <source>
        <dbReference type="PROSITE" id="PS50011"/>
    </source>
</evidence>